<evidence type="ECO:0000259" key="3">
    <source>
        <dbReference type="Pfam" id="PF01557"/>
    </source>
</evidence>
<gene>
    <name evidence="4" type="ORF">JOE69_001085</name>
</gene>
<accession>A0ABU1JBR8</accession>
<evidence type="ECO:0000256" key="2">
    <source>
        <dbReference type="ARBA" id="ARBA00022723"/>
    </source>
</evidence>
<reference evidence="4 5" key="1">
    <citation type="submission" date="2023-07" db="EMBL/GenBank/DDBJ databases">
        <title>Sequencing the genomes of 1000 actinobacteria strains.</title>
        <authorList>
            <person name="Klenk H.-P."/>
        </authorList>
    </citation>
    <scope>NUCLEOTIDE SEQUENCE [LARGE SCALE GENOMIC DNA]</scope>
    <source>
        <strain evidence="4 5">DSM 14555</strain>
    </source>
</reference>
<dbReference type="SUPFAM" id="SSF56529">
    <property type="entry name" value="FAH"/>
    <property type="match status" value="1"/>
</dbReference>
<evidence type="ECO:0000313" key="4">
    <source>
        <dbReference type="EMBL" id="MDR6268847.1"/>
    </source>
</evidence>
<evidence type="ECO:0000256" key="1">
    <source>
        <dbReference type="ARBA" id="ARBA00010211"/>
    </source>
</evidence>
<dbReference type="Pfam" id="PF01557">
    <property type="entry name" value="FAA_hydrolase"/>
    <property type="match status" value="1"/>
</dbReference>
<dbReference type="InterPro" id="IPR011234">
    <property type="entry name" value="Fumarylacetoacetase-like_C"/>
</dbReference>
<name>A0ABU1JBR8_9MICC</name>
<keyword evidence="2" id="KW-0479">Metal-binding</keyword>
<dbReference type="Gene3D" id="3.90.850.10">
    <property type="entry name" value="Fumarylacetoacetase-like, C-terminal domain"/>
    <property type="match status" value="1"/>
</dbReference>
<proteinExistence type="inferred from homology"/>
<evidence type="ECO:0000313" key="5">
    <source>
        <dbReference type="Proteomes" id="UP001185069"/>
    </source>
</evidence>
<protein>
    <submittedName>
        <fullName evidence="4">2-keto-4-pentenoate hydratase/2-oxohepta-3-ene-1,7-dioic acid hydratase in catechol pathway</fullName>
    </submittedName>
</protein>
<dbReference type="EMBL" id="JAVDQF010000001">
    <property type="protein sequence ID" value="MDR6268847.1"/>
    <property type="molecule type" value="Genomic_DNA"/>
</dbReference>
<organism evidence="4 5">
    <name type="scientific">Arthrobacter russicus</name>
    <dbReference type="NCBI Taxonomy" id="172040"/>
    <lineage>
        <taxon>Bacteria</taxon>
        <taxon>Bacillati</taxon>
        <taxon>Actinomycetota</taxon>
        <taxon>Actinomycetes</taxon>
        <taxon>Micrococcales</taxon>
        <taxon>Micrococcaceae</taxon>
        <taxon>Arthrobacter</taxon>
    </lineage>
</organism>
<dbReference type="Proteomes" id="UP001185069">
    <property type="component" value="Unassembled WGS sequence"/>
</dbReference>
<dbReference type="RefSeq" id="WP_309796741.1">
    <property type="nucleotide sequence ID" value="NZ_BAAAHY010000006.1"/>
</dbReference>
<feature type="domain" description="Fumarylacetoacetase-like C-terminal" evidence="3">
    <location>
        <begin position="74"/>
        <end position="275"/>
    </location>
</feature>
<comment type="similarity">
    <text evidence="1">Belongs to the FAH family.</text>
</comment>
<keyword evidence="5" id="KW-1185">Reference proteome</keyword>
<dbReference type="PANTHER" id="PTHR42796:SF4">
    <property type="entry name" value="FUMARYLACETOACETATE HYDROLASE DOMAIN-CONTAINING PROTEIN 2A"/>
    <property type="match status" value="1"/>
</dbReference>
<dbReference type="InterPro" id="IPR051121">
    <property type="entry name" value="FAH"/>
</dbReference>
<comment type="caution">
    <text evidence="4">The sequence shown here is derived from an EMBL/GenBank/DDBJ whole genome shotgun (WGS) entry which is preliminary data.</text>
</comment>
<dbReference type="InterPro" id="IPR036663">
    <property type="entry name" value="Fumarylacetoacetase_C_sf"/>
</dbReference>
<dbReference type="PANTHER" id="PTHR42796">
    <property type="entry name" value="FUMARYLACETOACETATE HYDROLASE DOMAIN-CONTAINING PROTEIN 2A-RELATED"/>
    <property type="match status" value="1"/>
</dbReference>
<sequence>MRLGNLAGRAVVFDGDSAIDVELASGGRFPADPGALFQQWSEFRDWYGSAQAQEGRIAVDPEQLGAPSPRPRQVFAIASNYHGRASVVAGSDELPVIFTKFPSSIVGPHADLPLPTASVDWEVEIVVVIGKPGYRVAAAEAWDLVAGLTLGQDFSERELQLGGPAKQFSLGKSFPSFGPTGPVLVTPDEFADREDIELGCSVNGKTVQRDSTARLIFPIAELVSRISAICELYPGDLIFSGTPSGMGMQMTPPQYLEAGDLVESFAPEIGRMTTRCTPVAG</sequence>